<sequence length="1086" mass="115081">MKKRLLFSVLLCFFIFVSYSQNAFWRETSSDRLVAIPKSDRDAIPSEYKLFSLDFNAFKAQLQFAPSRENSAIITSNVIIQFPNADGIMESYRIYEASVMHPDLAARYPDIKSYVGKGIEDPTATIRFSTTIFGLHTMTTSGLKGTQYIDTYTKDLNNYIVYKKSKLSSTRERTCLVNEDSESRVVAQPTEQSALIGDGTFRTYRLAMACTIEYAAFHVNAAGLAGGTLAQKKAAVLAAMNVSMTRINGVYETDMSLTMQLVATNELVIFIDSDNFNNTAAGTLINQSQTVIDANIGFANYDIGHTVSTGGGGLAQLFSPCSGSKARGITGSGAPVGDPFDIDYVAHEMGHQFGANHTQNNACNRNGATAIEPGSASTIMGYAGICAPNVQSNSDAHFQAISIAEMTAFVTSGGNCGVNIANNNAAPVVNAGPDYTIPNNTAFILKGLATDSNGDALTYCWEQMNTEASTQPPLQTATNGPNFRSNPPTASPDRYMPTLSSVINNNLAPTWEVVPSVARTMNFALTVRDNRIPNGGQTGRDNMVVTTAAVGPFLVNTPNTAVSWVAGTNQNVTWTVAGTTANNINAAFVDILLSTDGGFTYPILLASKVPNDGSETITVPNNPGTTNRIMVRGYSHIFYDLSNVNFTITAPTSSFGAAFSGVAEQQYKSACQGTSVSYNISYTALAGFSGATTFAAAGFPAGSTVTFAPTSITATGTVVMTISNTTSSPVGVSNIIVTATSGALTRTVPFYLELFSSNFPAMTLTSPANNALGQGTALNLTWDANPNASSYDVQVATNNTFTAIVSSGNVTTTSYSVSGLVPNTDYFWRVLPKNSICGDGIFSSPFTFKTGLIACNTTVSTNVPIVISATGAPTITSTITIASGGVISDLNVLAQITHPWISDLTVSITSPAGTTVELISEQCNDSDNMNATFDDAGVALVCGTNPAISGTLIPSQALSAFNGESSTGTWTLTVSDGYNQDGGSLTSWSLNVCSTAPLAVNENLFQDFAIYPNPNNGNFTVMFNTVSSENVNVDVYDMRGRQIYKNEFTNSGAFNQNINLDNVQAGVYLVLVTNGESKIVKRIIIE</sequence>
<dbReference type="SUPFAM" id="SSF49785">
    <property type="entry name" value="Galactose-binding domain-like"/>
    <property type="match status" value="1"/>
</dbReference>
<dbReference type="eggNOG" id="COG4935">
    <property type="taxonomic scope" value="Bacteria"/>
</dbReference>
<dbReference type="InterPro" id="IPR036116">
    <property type="entry name" value="FN3_sf"/>
</dbReference>
<dbReference type="InterPro" id="IPR003961">
    <property type="entry name" value="FN3_dom"/>
</dbReference>
<dbReference type="STRING" id="1453498.LG45_04900"/>
<dbReference type="InterPro" id="IPR008979">
    <property type="entry name" value="Galactose-bd-like_sf"/>
</dbReference>
<dbReference type="PROSITE" id="PS51829">
    <property type="entry name" value="P_HOMO_B"/>
    <property type="match status" value="1"/>
</dbReference>
<evidence type="ECO:0000256" key="1">
    <source>
        <dbReference type="ARBA" id="ARBA00022670"/>
    </source>
</evidence>
<dbReference type="SUPFAM" id="SSF49265">
    <property type="entry name" value="Fibronectin type III"/>
    <property type="match status" value="1"/>
</dbReference>
<dbReference type="OrthoDB" id="9792152at2"/>
<dbReference type="GO" id="GO:0006508">
    <property type="term" value="P:proteolysis"/>
    <property type="evidence" value="ECO:0007669"/>
    <property type="project" value="UniProtKB-KW"/>
</dbReference>
<reference evidence="8 9" key="1">
    <citation type="submission" date="2014-09" db="EMBL/GenBank/DDBJ databases">
        <title>Whole Genome Shotgun of Flavobacterium aquatile LMG 4008.</title>
        <authorList>
            <person name="Gale A.N."/>
            <person name="Pipes S.E."/>
            <person name="Newman J.D."/>
        </authorList>
    </citation>
    <scope>NUCLEOTIDE SEQUENCE [LARGE SCALE GENOMIC DNA]</scope>
    <source>
        <strain evidence="8 9">LMG 4008</strain>
    </source>
</reference>
<protein>
    <recommendedName>
        <fullName evidence="10">Propanediol utilization protein</fullName>
    </recommendedName>
</protein>
<evidence type="ECO:0000259" key="7">
    <source>
        <dbReference type="PROSITE" id="PS51829"/>
    </source>
</evidence>
<dbReference type="GO" id="GO:0008237">
    <property type="term" value="F:metallopeptidase activity"/>
    <property type="evidence" value="ECO:0007669"/>
    <property type="project" value="InterPro"/>
</dbReference>
<evidence type="ECO:0000256" key="3">
    <source>
        <dbReference type="ARBA" id="ARBA00022801"/>
    </source>
</evidence>
<dbReference type="PROSITE" id="PS50853">
    <property type="entry name" value="FN3"/>
    <property type="match status" value="1"/>
</dbReference>
<organism evidence="8 9">
    <name type="scientific">Flavobacterium aquatile LMG 4008 = ATCC 11947</name>
    <dbReference type="NCBI Taxonomy" id="1453498"/>
    <lineage>
        <taxon>Bacteria</taxon>
        <taxon>Pseudomonadati</taxon>
        <taxon>Bacteroidota</taxon>
        <taxon>Flavobacteriia</taxon>
        <taxon>Flavobacteriales</taxon>
        <taxon>Flavobacteriaceae</taxon>
        <taxon>Flavobacterium</taxon>
    </lineage>
</organism>
<accession>A0A095SX98</accession>
<name>A0A095SX98_9FLAO</name>
<dbReference type="GO" id="GO:0004252">
    <property type="term" value="F:serine-type endopeptidase activity"/>
    <property type="evidence" value="ECO:0007669"/>
    <property type="project" value="InterPro"/>
</dbReference>
<dbReference type="Gene3D" id="2.60.40.10">
    <property type="entry name" value="Immunoglobulins"/>
    <property type="match status" value="2"/>
</dbReference>
<feature type="chain" id="PRO_5001909681" description="Propanediol utilization protein" evidence="5">
    <location>
        <begin position="24"/>
        <end position="1086"/>
    </location>
</feature>
<keyword evidence="2 5" id="KW-0732">Signal</keyword>
<dbReference type="InterPro" id="IPR013783">
    <property type="entry name" value="Ig-like_fold"/>
</dbReference>
<dbReference type="NCBIfam" id="TIGR04183">
    <property type="entry name" value="Por_Secre_tail"/>
    <property type="match status" value="1"/>
</dbReference>
<dbReference type="Pfam" id="PF18962">
    <property type="entry name" value="Por_Secre_tail"/>
    <property type="match status" value="1"/>
</dbReference>
<feature type="domain" description="Fibronectin type-III" evidence="6">
    <location>
        <begin position="763"/>
        <end position="853"/>
    </location>
</feature>
<comment type="caution">
    <text evidence="8">The sequence shown here is derived from an EMBL/GenBank/DDBJ whole genome shotgun (WGS) entry which is preliminary data.</text>
</comment>
<dbReference type="Proteomes" id="UP000029554">
    <property type="component" value="Unassembled WGS sequence"/>
</dbReference>
<evidence type="ECO:0000259" key="6">
    <source>
        <dbReference type="PROSITE" id="PS50853"/>
    </source>
</evidence>
<feature type="domain" description="P/Homo B" evidence="7">
    <location>
        <begin position="843"/>
        <end position="998"/>
    </location>
</feature>
<dbReference type="CDD" id="cd00063">
    <property type="entry name" value="FN3"/>
    <property type="match status" value="1"/>
</dbReference>
<gene>
    <name evidence="8" type="ORF">LG45_04900</name>
</gene>
<evidence type="ECO:0008006" key="10">
    <source>
        <dbReference type="Google" id="ProtNLM"/>
    </source>
</evidence>
<dbReference type="Gene3D" id="3.40.390.10">
    <property type="entry name" value="Collagenase (Catalytic Domain)"/>
    <property type="match status" value="1"/>
</dbReference>
<dbReference type="InterPro" id="IPR002884">
    <property type="entry name" value="P_dom"/>
</dbReference>
<evidence type="ECO:0000313" key="8">
    <source>
        <dbReference type="EMBL" id="KGD68979.1"/>
    </source>
</evidence>
<feature type="signal peptide" evidence="5">
    <location>
        <begin position="1"/>
        <end position="23"/>
    </location>
</feature>
<dbReference type="Pfam" id="PF13582">
    <property type="entry name" value="Reprolysin_3"/>
    <property type="match status" value="1"/>
</dbReference>
<dbReference type="AlphaFoldDB" id="A0A095SX98"/>
<dbReference type="RefSeq" id="WP_035124895.1">
    <property type="nucleotide sequence ID" value="NZ_JRHH01000002.1"/>
</dbReference>
<evidence type="ECO:0000256" key="4">
    <source>
        <dbReference type="SAM" id="MobiDB-lite"/>
    </source>
</evidence>
<dbReference type="Pfam" id="PF01483">
    <property type="entry name" value="P_proprotein"/>
    <property type="match status" value="1"/>
</dbReference>
<dbReference type="InterPro" id="IPR026444">
    <property type="entry name" value="Secre_tail"/>
</dbReference>
<keyword evidence="1" id="KW-0645">Protease</keyword>
<evidence type="ECO:0000256" key="5">
    <source>
        <dbReference type="SAM" id="SignalP"/>
    </source>
</evidence>
<evidence type="ECO:0000313" key="9">
    <source>
        <dbReference type="Proteomes" id="UP000029554"/>
    </source>
</evidence>
<dbReference type="InterPro" id="IPR024079">
    <property type="entry name" value="MetalloPept_cat_dom_sf"/>
</dbReference>
<feature type="compositionally biased region" description="Polar residues" evidence="4">
    <location>
        <begin position="470"/>
        <end position="488"/>
    </location>
</feature>
<dbReference type="SUPFAM" id="SSF55486">
    <property type="entry name" value="Metalloproteases ('zincins'), catalytic domain"/>
    <property type="match status" value="1"/>
</dbReference>
<feature type="region of interest" description="Disordered" evidence="4">
    <location>
        <begin position="470"/>
        <end position="490"/>
    </location>
</feature>
<proteinExistence type="predicted"/>
<keyword evidence="9" id="KW-1185">Reference proteome</keyword>
<evidence type="ECO:0000256" key="2">
    <source>
        <dbReference type="ARBA" id="ARBA00022729"/>
    </source>
</evidence>
<dbReference type="EMBL" id="JRHH01000002">
    <property type="protein sequence ID" value="KGD68979.1"/>
    <property type="molecule type" value="Genomic_DNA"/>
</dbReference>
<dbReference type="Gene3D" id="2.60.120.260">
    <property type="entry name" value="Galactose-binding domain-like"/>
    <property type="match status" value="1"/>
</dbReference>
<keyword evidence="3" id="KW-0378">Hydrolase</keyword>